<evidence type="ECO:0000256" key="5">
    <source>
        <dbReference type="ARBA" id="ARBA00023128"/>
    </source>
</evidence>
<dbReference type="SUPFAM" id="SSF103025">
    <property type="entry name" value="Folate-binding domain"/>
    <property type="match status" value="1"/>
</dbReference>
<dbReference type="Gene3D" id="3.30.1360.120">
    <property type="entry name" value="Probable tRNA modification gtpase trme, domain 1"/>
    <property type="match status" value="1"/>
</dbReference>
<comment type="caution">
    <text evidence="8">The sequence shown here is derived from an EMBL/GenBank/DDBJ whole genome shotgun (WGS) entry which is preliminary data.</text>
</comment>
<accession>A0A1Y3E5N2</accession>
<dbReference type="GO" id="GO:0004864">
    <property type="term" value="F:protein phosphatase inhibitor activity"/>
    <property type="evidence" value="ECO:0007669"/>
    <property type="project" value="UniProtKB-KW"/>
</dbReference>
<organism evidence="8 9">
    <name type="scientific">Trichinella nativa</name>
    <dbReference type="NCBI Taxonomy" id="6335"/>
    <lineage>
        <taxon>Eukaryota</taxon>
        <taxon>Metazoa</taxon>
        <taxon>Ecdysozoa</taxon>
        <taxon>Nematoda</taxon>
        <taxon>Enoplea</taxon>
        <taxon>Dorylaimia</taxon>
        <taxon>Trichinellida</taxon>
        <taxon>Trichinellidae</taxon>
        <taxon>Trichinella</taxon>
    </lineage>
</organism>
<dbReference type="InterPro" id="IPR045179">
    <property type="entry name" value="YgfZ/GcvT"/>
</dbReference>
<dbReference type="Proteomes" id="UP000243006">
    <property type="component" value="Unassembled WGS sequence"/>
</dbReference>
<dbReference type="InterPro" id="IPR006760">
    <property type="entry name" value="Endosulphine"/>
</dbReference>
<dbReference type="InterPro" id="IPR057460">
    <property type="entry name" value="CAF17_C"/>
</dbReference>
<evidence type="ECO:0000256" key="6">
    <source>
        <dbReference type="ARBA" id="ARBA00023272"/>
    </source>
</evidence>
<keyword evidence="5" id="KW-0496">Mitochondrion</keyword>
<dbReference type="InterPro" id="IPR017703">
    <property type="entry name" value="YgfZ/GCV_T_CS"/>
</dbReference>
<dbReference type="GO" id="GO:0005759">
    <property type="term" value="C:mitochondrial matrix"/>
    <property type="evidence" value="ECO:0007669"/>
    <property type="project" value="TreeGrafter"/>
</dbReference>
<protein>
    <submittedName>
        <fullName evidence="8">Glycine cleavage T-protein</fullName>
    </submittedName>
</protein>
<evidence type="ECO:0000256" key="3">
    <source>
        <dbReference type="ARBA" id="ARBA00022776"/>
    </source>
</evidence>
<keyword evidence="6" id="KW-0650">Protein phosphatase inhibitor</keyword>
<comment type="similarity">
    <text evidence="2">Belongs to the endosulfine family.</text>
</comment>
<evidence type="ECO:0000259" key="7">
    <source>
        <dbReference type="Pfam" id="PF25455"/>
    </source>
</evidence>
<keyword evidence="3" id="KW-0131">Cell cycle</keyword>
<gene>
    <name evidence="8" type="ORF">D917_04197</name>
</gene>
<keyword evidence="4" id="KW-0809">Transit peptide</keyword>
<dbReference type="Pfam" id="PF04667">
    <property type="entry name" value="Endosulfine"/>
    <property type="match status" value="1"/>
</dbReference>
<dbReference type="EMBL" id="LVZM01023046">
    <property type="protein sequence ID" value="OUC40291.1"/>
    <property type="molecule type" value="Genomic_DNA"/>
</dbReference>
<dbReference type="PANTHER" id="PTHR22602">
    <property type="entry name" value="TRANSFERASE CAF17, MITOCHONDRIAL-RELATED"/>
    <property type="match status" value="1"/>
</dbReference>
<reference evidence="8 9" key="1">
    <citation type="submission" date="2015-04" db="EMBL/GenBank/DDBJ databases">
        <title>Draft genome of the roundworm Trichinella nativa.</title>
        <authorList>
            <person name="Mitreva M."/>
        </authorList>
    </citation>
    <scope>NUCLEOTIDE SEQUENCE [LARGE SCALE GENOMIC DNA]</scope>
    <source>
        <strain evidence="8 9">ISS45</strain>
    </source>
</reference>
<name>A0A1Y3E5N2_9BILA</name>
<dbReference type="InterPro" id="IPR027266">
    <property type="entry name" value="TrmE/GcvT-like"/>
</dbReference>
<dbReference type="NCBIfam" id="TIGR03317">
    <property type="entry name" value="ygfZ_signature"/>
    <property type="match status" value="1"/>
</dbReference>
<keyword evidence="3" id="KW-0132">Cell division</keyword>
<comment type="subcellular location">
    <subcellularLocation>
        <location evidence="1">Mitochondrion</location>
    </subcellularLocation>
</comment>
<evidence type="ECO:0000256" key="2">
    <source>
        <dbReference type="ARBA" id="ARBA00010520"/>
    </source>
</evidence>
<evidence type="ECO:0000313" key="9">
    <source>
        <dbReference type="Proteomes" id="UP000243006"/>
    </source>
</evidence>
<keyword evidence="3" id="KW-0498">Mitosis</keyword>
<evidence type="ECO:0000256" key="1">
    <source>
        <dbReference type="ARBA" id="ARBA00004173"/>
    </source>
</evidence>
<feature type="domain" description="CAF17 C-terminal" evidence="7">
    <location>
        <begin position="373"/>
        <end position="453"/>
    </location>
</feature>
<dbReference type="Pfam" id="PF25455">
    <property type="entry name" value="Beta-barrel_CAF17_C"/>
    <property type="match status" value="1"/>
</dbReference>
<evidence type="ECO:0000256" key="4">
    <source>
        <dbReference type="ARBA" id="ARBA00022946"/>
    </source>
</evidence>
<sequence>MQQSVEKLEEAKLFAKYPQVAKNMQMSQFLQKRLQQRKYFDSGDYNMAKAKGLKLNTLPATPSSVEIRTPRLSIIVDERDGSTSPTGMCIPTPDSIPHRKSSIVSELVPSHDASFMYEQCNNNLRSIEGMLISFASSWLKRTQAWIIGSRASFSNSPVWCLLNNRKILKVTGPDRMALLQLVLSNDVLLLNEHRSLYSLMLNKQGRIMYDVLLFEDEDGKSTLVECDADVHADVIAFILKYRMRKTVDVVADNSRSVYVYYLPNQAHIREPSISLPDGTLIAKDPRSEYLGFRIITESSLISTISAGCVTLKEYIDYRQEYSLALGEGSKDFIPGTCFPHETNARQFKGMNFSKGCYIGQELTARIEHTGVVRKRFMPLLFHVDQLQKLCTVQYNSQVICERNRSVGKLKNAAIHYAIALLNVEKAVQSKQLFLVAEKGNRLPCSLHLPIWWSDKCRTSYFPSDDIFAIEQQLIANSAVFLIKAMQIFISPFIETATGDSVLTLCEPWFLLCKFVVHAALIAELSSIEAKVLRIYYTDQHQQLCLQIGELTIGRRMDENLFSYTRRSVRLNFLLLFLLIDLVNDVEAPVLHRAFHASSAEIVNLVELPE</sequence>
<dbReference type="GO" id="GO:0016226">
    <property type="term" value="P:iron-sulfur cluster assembly"/>
    <property type="evidence" value="ECO:0007669"/>
    <property type="project" value="TreeGrafter"/>
</dbReference>
<dbReference type="AlphaFoldDB" id="A0A1Y3E5N2"/>
<dbReference type="PANTHER" id="PTHR22602:SF0">
    <property type="entry name" value="TRANSFERASE CAF17, MITOCHONDRIAL-RELATED"/>
    <property type="match status" value="1"/>
</dbReference>
<proteinExistence type="inferred from homology"/>
<dbReference type="Gene3D" id="2.40.30.160">
    <property type="match status" value="1"/>
</dbReference>
<evidence type="ECO:0000313" key="8">
    <source>
        <dbReference type="EMBL" id="OUC40291.1"/>
    </source>
</evidence>